<dbReference type="GO" id="GO:0016788">
    <property type="term" value="F:hydrolase activity, acting on ester bonds"/>
    <property type="evidence" value="ECO:0007669"/>
    <property type="project" value="UniProtKB-ARBA"/>
</dbReference>
<name>A0A934PZZ5_9BURK</name>
<dbReference type="InterPro" id="IPR036514">
    <property type="entry name" value="SGNH_hydro_sf"/>
</dbReference>
<accession>A0A934PZZ5</accession>
<evidence type="ECO:0008006" key="3">
    <source>
        <dbReference type="Google" id="ProtNLM"/>
    </source>
</evidence>
<evidence type="ECO:0000313" key="2">
    <source>
        <dbReference type="Proteomes" id="UP000617041"/>
    </source>
</evidence>
<reference evidence="1" key="1">
    <citation type="submission" date="2020-12" db="EMBL/GenBank/DDBJ databases">
        <title>Ramlibacter sp. nov., isolated from a freshwater alga, Cryptomonas.</title>
        <authorList>
            <person name="Kim H.M."/>
            <person name="Jeon C.O."/>
        </authorList>
    </citation>
    <scope>NUCLEOTIDE SEQUENCE</scope>
    <source>
        <strain evidence="1">CrO1</strain>
    </source>
</reference>
<proteinExistence type="predicted"/>
<gene>
    <name evidence="1" type="ORF">I8E28_06520</name>
</gene>
<protein>
    <recommendedName>
        <fullName evidence="3">SGNH hydrolase-type esterase domain-containing protein</fullName>
    </recommendedName>
</protein>
<dbReference type="Gene3D" id="3.40.50.1110">
    <property type="entry name" value="SGNH hydrolase"/>
    <property type="match status" value="1"/>
</dbReference>
<sequence length="315" mass="34366">MSGPASSKRPWTPGAGARTLAATLHGGAGMADIKLEVISTTTWAGSGNGNQVPVTNYSRVYLAQGDSWFSLGAVPPWATTNVLEGIWLKDRRLAVDCGYPGRTLAHMVDRVTDPTFDQLLAGKLAWPWDGLLMSGGGNDLIDALGVEPHHEREVRLLRRQDEWGSGSSASRYVCEEGWTTFRGHMLAVLDVLLARRDASRNPAMPVYLHTYDQVTPRFAPAGAGKGPWLAPALKAYGIPPDDWNPVADELIERLRQLWLGAAGPARNVHVIDTVGTLRRADPGTKGNSNDWENEIHPNKHGYGLLGEKWREVLDP</sequence>
<dbReference type="Proteomes" id="UP000617041">
    <property type="component" value="Unassembled WGS sequence"/>
</dbReference>
<keyword evidence="2" id="KW-1185">Reference proteome</keyword>
<dbReference type="SUPFAM" id="SSF52266">
    <property type="entry name" value="SGNH hydrolase"/>
    <property type="match status" value="1"/>
</dbReference>
<dbReference type="RefSeq" id="WP_200787183.1">
    <property type="nucleotide sequence ID" value="NZ_JAEDAO010000001.1"/>
</dbReference>
<organism evidence="1 2">
    <name type="scientific">Ramlibacter algicola</name>
    <dbReference type="NCBI Taxonomy" id="2795217"/>
    <lineage>
        <taxon>Bacteria</taxon>
        <taxon>Pseudomonadati</taxon>
        <taxon>Pseudomonadota</taxon>
        <taxon>Betaproteobacteria</taxon>
        <taxon>Burkholderiales</taxon>
        <taxon>Comamonadaceae</taxon>
        <taxon>Ramlibacter</taxon>
    </lineage>
</organism>
<comment type="caution">
    <text evidence="1">The sequence shown here is derived from an EMBL/GenBank/DDBJ whole genome shotgun (WGS) entry which is preliminary data.</text>
</comment>
<evidence type="ECO:0000313" key="1">
    <source>
        <dbReference type="EMBL" id="MBK0392236.1"/>
    </source>
</evidence>
<dbReference type="AlphaFoldDB" id="A0A934PZZ5"/>
<dbReference type="EMBL" id="JAEDAO010000001">
    <property type="protein sequence ID" value="MBK0392236.1"/>
    <property type="molecule type" value="Genomic_DNA"/>
</dbReference>